<feature type="repeat" description="PPR" evidence="2">
    <location>
        <begin position="343"/>
        <end position="378"/>
    </location>
</feature>
<feature type="repeat" description="PPR" evidence="2">
    <location>
        <begin position="414"/>
        <end position="444"/>
    </location>
</feature>
<dbReference type="InterPro" id="IPR011990">
    <property type="entry name" value="TPR-like_helical_dom_sf"/>
</dbReference>
<protein>
    <submittedName>
        <fullName evidence="3">Tetratricopeptide repeat (TPR)-like superfamily protein</fullName>
    </submittedName>
</protein>
<dbReference type="Proteomes" id="UP001604336">
    <property type="component" value="Unassembled WGS sequence"/>
</dbReference>
<evidence type="ECO:0000313" key="4">
    <source>
        <dbReference type="Proteomes" id="UP001604336"/>
    </source>
</evidence>
<dbReference type="InterPro" id="IPR002885">
    <property type="entry name" value="PPR_rpt"/>
</dbReference>
<dbReference type="AlphaFoldDB" id="A0ABD1V7M1"/>
<dbReference type="PANTHER" id="PTHR47926:SF347">
    <property type="entry name" value="PENTATRICOPEPTIDE REPEAT-CONTAINING PROTEIN"/>
    <property type="match status" value="1"/>
</dbReference>
<dbReference type="FunFam" id="1.25.40.10:FF:000073">
    <property type="entry name" value="Pentatricopeptide repeat-containing protein chloroplastic"/>
    <property type="match status" value="1"/>
</dbReference>
<dbReference type="FunFam" id="1.25.40.10:FF:000285">
    <property type="entry name" value="Pentatricopeptide repeat-containing protein, chloroplastic"/>
    <property type="match status" value="1"/>
</dbReference>
<reference evidence="4" key="1">
    <citation type="submission" date="2024-07" db="EMBL/GenBank/DDBJ databases">
        <title>Two chromosome-level genome assemblies of Korean endemic species Abeliophyllum distichum and Forsythia ovata (Oleaceae).</title>
        <authorList>
            <person name="Jang H."/>
        </authorList>
    </citation>
    <scope>NUCLEOTIDE SEQUENCE [LARGE SCALE GENOMIC DNA]</scope>
</reference>
<dbReference type="EMBL" id="JBFOLK010000002">
    <property type="protein sequence ID" value="KAL2533337.1"/>
    <property type="molecule type" value="Genomic_DNA"/>
</dbReference>
<dbReference type="NCBIfam" id="TIGR00756">
    <property type="entry name" value="PPR"/>
    <property type="match status" value="5"/>
</dbReference>
<gene>
    <name evidence="3" type="ORF">Adt_06688</name>
</gene>
<evidence type="ECO:0000256" key="1">
    <source>
        <dbReference type="ARBA" id="ARBA00022737"/>
    </source>
</evidence>
<sequence length="630" mass="71084">MSHDESSSVNFGNVRSEMGDDPPIRYFRMQTTHAVTRMATNKRRKMHQLILRFMSSSASGTKTTILEASTKVQHLISNGLYAQALVFYKEQLHPLHANTTTNFILPSIIKACAHSQTHQILGLQIHCNVLKNGFDSESTVSNSLISMYAKFQDTKSAHNLFDNMPFRDTISWNSMINCYIQNGFFLVSLKMFKEMYVRGFVPKPEIIASVFSACVNSETWRSGRVIHALVIVDERIEKSVFVVSALVDFYWRCGDSDMAFRVFDSMEEKNEVSWTAMISGCVGDQDYMKALDLFCEMQAHNIKPNRVTVISILPVFAELGLNKAWERDSRHAKLIFDMCAQKDVVMWSAMIASYSHSKDCAREAIRLFSEMQMEGILPNSVTLLAMISACTNLLSLSDSCGIHGYTLKCGLNSDLFIQNALINMYSKCGSLEDSVQVFKEMRTRDSVSWSAIISAYGLYGYPEEALRLFYEMQGSNIKADAITYLAILSACNHAGFVEEGLLLFDEAIKDINISLTMEHYTCFIDLLGRAGKLDAAYDVIGRMPTKANARIYSSLVYACKLHGRLDVAGLLAHKLVRSEPENAANHALLSTVYAEADNWLGVEDVWRDMKDRKIRKNYGFSKIELNRRSL</sequence>
<evidence type="ECO:0000256" key="2">
    <source>
        <dbReference type="PROSITE-ProRule" id="PRU00708"/>
    </source>
</evidence>
<feature type="repeat" description="PPR" evidence="2">
    <location>
        <begin position="270"/>
        <end position="304"/>
    </location>
</feature>
<dbReference type="InterPro" id="IPR046848">
    <property type="entry name" value="E_motif"/>
</dbReference>
<dbReference type="Gene3D" id="1.25.40.10">
    <property type="entry name" value="Tetratricopeptide repeat domain"/>
    <property type="match status" value="4"/>
</dbReference>
<feature type="repeat" description="PPR" evidence="2">
    <location>
        <begin position="445"/>
        <end position="479"/>
    </location>
</feature>
<accession>A0ABD1V7M1</accession>
<dbReference type="Pfam" id="PF01535">
    <property type="entry name" value="PPR"/>
    <property type="match status" value="4"/>
</dbReference>
<dbReference type="FunFam" id="1.25.40.10:FF:000158">
    <property type="entry name" value="pentatricopeptide repeat-containing protein At2g33680"/>
    <property type="match status" value="1"/>
</dbReference>
<dbReference type="Pfam" id="PF20431">
    <property type="entry name" value="E_motif"/>
    <property type="match status" value="1"/>
</dbReference>
<proteinExistence type="predicted"/>
<keyword evidence="4" id="KW-1185">Reference proteome</keyword>
<feature type="repeat" description="PPR" evidence="2">
    <location>
        <begin position="168"/>
        <end position="202"/>
    </location>
</feature>
<dbReference type="InterPro" id="IPR046960">
    <property type="entry name" value="PPR_At4g14850-like_plant"/>
</dbReference>
<dbReference type="GO" id="GO:0099402">
    <property type="term" value="P:plant organ development"/>
    <property type="evidence" value="ECO:0007669"/>
    <property type="project" value="UniProtKB-ARBA"/>
</dbReference>
<name>A0ABD1V7M1_9LAMI</name>
<evidence type="ECO:0000313" key="3">
    <source>
        <dbReference type="EMBL" id="KAL2533337.1"/>
    </source>
</evidence>
<organism evidence="3 4">
    <name type="scientific">Abeliophyllum distichum</name>
    <dbReference type="NCBI Taxonomy" id="126358"/>
    <lineage>
        <taxon>Eukaryota</taxon>
        <taxon>Viridiplantae</taxon>
        <taxon>Streptophyta</taxon>
        <taxon>Embryophyta</taxon>
        <taxon>Tracheophyta</taxon>
        <taxon>Spermatophyta</taxon>
        <taxon>Magnoliopsida</taxon>
        <taxon>eudicotyledons</taxon>
        <taxon>Gunneridae</taxon>
        <taxon>Pentapetalae</taxon>
        <taxon>asterids</taxon>
        <taxon>lamiids</taxon>
        <taxon>Lamiales</taxon>
        <taxon>Oleaceae</taxon>
        <taxon>Forsythieae</taxon>
        <taxon>Abeliophyllum</taxon>
    </lineage>
</organism>
<dbReference type="PANTHER" id="PTHR47926">
    <property type="entry name" value="PENTATRICOPEPTIDE REPEAT-CONTAINING PROTEIN"/>
    <property type="match status" value="1"/>
</dbReference>
<dbReference type="PROSITE" id="PS51375">
    <property type="entry name" value="PPR"/>
    <property type="match status" value="5"/>
</dbReference>
<comment type="caution">
    <text evidence="3">The sequence shown here is derived from an EMBL/GenBank/DDBJ whole genome shotgun (WGS) entry which is preliminary data.</text>
</comment>
<keyword evidence="1" id="KW-0677">Repeat</keyword>
<dbReference type="Pfam" id="PF13041">
    <property type="entry name" value="PPR_2"/>
    <property type="match status" value="3"/>
</dbReference>